<evidence type="ECO:0008006" key="5">
    <source>
        <dbReference type="Google" id="ProtNLM"/>
    </source>
</evidence>
<feature type="compositionally biased region" description="Low complexity" evidence="1">
    <location>
        <begin position="116"/>
        <end position="132"/>
    </location>
</feature>
<feature type="region of interest" description="Disordered" evidence="1">
    <location>
        <begin position="116"/>
        <end position="151"/>
    </location>
</feature>
<reference evidence="3" key="1">
    <citation type="submission" date="2022-12" db="EMBL/GenBank/DDBJ databases">
        <authorList>
            <person name="Webb A."/>
        </authorList>
    </citation>
    <scope>NUCLEOTIDE SEQUENCE</scope>
    <source>
        <strain evidence="3">Pf2</strain>
    </source>
</reference>
<dbReference type="InterPro" id="IPR036470">
    <property type="entry name" value="Elicitin_sf"/>
</dbReference>
<protein>
    <recommendedName>
        <fullName evidence="5">Elicitin</fullName>
    </recommendedName>
</protein>
<dbReference type="Proteomes" id="UP001159659">
    <property type="component" value="Unassembled WGS sequence"/>
</dbReference>
<accession>A0AAV0SST7</accession>
<name>A0AAV0SST7_9STRA</name>
<sequence length="177" mass="18299">MRLSMISLVVVSSAVAFVYASDSCDMGTIQSTLLLNGTTWHDNCASATGMDVFAMITLPTKAEAQNIFQSRDCVNYLNQLSQQANTQIQCEMQSSNKTDFSSGSMSGSASLSPSDFASVSNSSSGSESGLDSIAEPDSSIVEPGSSIAEPDSSASISVTASFTVVATTVTAVLSFAL</sequence>
<evidence type="ECO:0000256" key="1">
    <source>
        <dbReference type="SAM" id="MobiDB-lite"/>
    </source>
</evidence>
<feature type="chain" id="PRO_5043807509" description="Elicitin" evidence="2">
    <location>
        <begin position="21"/>
        <end position="177"/>
    </location>
</feature>
<organism evidence="3 4">
    <name type="scientific">Peronospora farinosa</name>
    <dbReference type="NCBI Taxonomy" id="134698"/>
    <lineage>
        <taxon>Eukaryota</taxon>
        <taxon>Sar</taxon>
        <taxon>Stramenopiles</taxon>
        <taxon>Oomycota</taxon>
        <taxon>Peronosporomycetes</taxon>
        <taxon>Peronosporales</taxon>
        <taxon>Peronosporaceae</taxon>
        <taxon>Peronospora</taxon>
    </lineage>
</organism>
<feature type="signal peptide" evidence="2">
    <location>
        <begin position="1"/>
        <end position="20"/>
    </location>
</feature>
<evidence type="ECO:0000313" key="4">
    <source>
        <dbReference type="Proteomes" id="UP001159659"/>
    </source>
</evidence>
<dbReference type="EMBL" id="CANTFK010000159">
    <property type="protein sequence ID" value="CAI5707456.1"/>
    <property type="molecule type" value="Genomic_DNA"/>
</dbReference>
<comment type="caution">
    <text evidence="3">The sequence shown here is derived from an EMBL/GenBank/DDBJ whole genome shotgun (WGS) entry which is preliminary data.</text>
</comment>
<gene>
    <name evidence="3" type="ORF">PFR002_LOCUS1483</name>
</gene>
<dbReference type="SUPFAM" id="SSF48647">
    <property type="entry name" value="Fungal elicitin"/>
    <property type="match status" value="1"/>
</dbReference>
<dbReference type="GO" id="GO:0005576">
    <property type="term" value="C:extracellular region"/>
    <property type="evidence" value="ECO:0007669"/>
    <property type="project" value="InterPro"/>
</dbReference>
<evidence type="ECO:0000313" key="3">
    <source>
        <dbReference type="EMBL" id="CAI5707456.1"/>
    </source>
</evidence>
<evidence type="ECO:0000256" key="2">
    <source>
        <dbReference type="SAM" id="SignalP"/>
    </source>
</evidence>
<keyword evidence="2" id="KW-0732">Signal</keyword>
<dbReference type="AlphaFoldDB" id="A0AAV0SST7"/>
<proteinExistence type="predicted"/>
<dbReference type="Gene3D" id="1.10.239.10">
    <property type="entry name" value="Elicitin domain"/>
    <property type="match status" value="1"/>
</dbReference>